<dbReference type="EMBL" id="NRSD01000001">
    <property type="protein sequence ID" value="MBK1643070.1"/>
    <property type="molecule type" value="Genomic_DNA"/>
</dbReference>
<dbReference type="RefSeq" id="WP_200385877.1">
    <property type="nucleotide sequence ID" value="NZ_NRSD01000001.1"/>
</dbReference>
<dbReference type="NCBIfam" id="TIGR02688">
    <property type="entry name" value="BREX system Lon protease-like protein BrxL"/>
    <property type="match status" value="1"/>
</dbReference>
<dbReference type="SUPFAM" id="SSF54211">
    <property type="entry name" value="Ribosomal protein S5 domain 2-like"/>
    <property type="match status" value="1"/>
</dbReference>
<evidence type="ECO:0000313" key="4">
    <source>
        <dbReference type="EMBL" id="MBK1643070.1"/>
    </source>
</evidence>
<gene>
    <name evidence="4" type="ORF">CKO25_00045</name>
</gene>
<dbReference type="InterPro" id="IPR014061">
    <property type="entry name" value="BrxL-like"/>
</dbReference>
<sequence>MTNSPPSRDSLDDKVNRVFAGKVVRKDLVRKVKVGANVPVFVLEYLLGKYCASSDEMAIQMGLQVVNDTLADNYIRPDESTKAQSKVKENGRHTFIDKVKVRLVDSQYWADVTNFGHNHVHIPDRYVRDFDRLLTGGIWAQVDMRFEYDEETKGKNPFWIDKLTPIQLASFDLDEYRRLRAEFTTEEWLDFILRSMGYEPTAMERRLKLLFLIRLIPLCERNYNLVELGPRGTGKSYAVQELSPYAALLTGPTTVANLFGHMNGKQKGMLMIWDVVGFDEVADLQKMPKEVITTLKTFCESGQFQRGQEAMAGYASIAMFGNTQQPIDVMVQTGHLFAPMPDVIRDDMAFIDRLHFYLPGWEVPKMRNEHFTDHYGFVIDYLAEALRELRKHNFTEIIDHYFALGSHLNARDRKAVRRTVSGLVKILHPHGQVSREDLAELLELALEGRRRVKEQLKKMGSFEYYQTSFSYLVNDTGEERFVGVAEQGGRDLISADPLPPGTLYTASVSGDGTVGLYRVEITLSSGTGKLKFAGGVSGSMKESVNRAFSFLSASKTAFGVPREMDTSDFHVEVIDLLGNKVEAEIGVAFFVAAYSALRKAPPQPALLVLGDMSIQGNVKPVRSLTEPLQVAMDNGGKRALIPIENKRQFLDVNPEVLEHVDPVFFGDMRQAAFKALGLVTGA</sequence>
<protein>
    <submittedName>
        <fullName evidence="4">TIGR02688 family protein</fullName>
    </submittedName>
</protein>
<dbReference type="InterPro" id="IPR027417">
    <property type="entry name" value="P-loop_NTPase"/>
</dbReference>
<evidence type="ECO:0000313" key="5">
    <source>
        <dbReference type="Proteomes" id="UP001138802"/>
    </source>
</evidence>
<dbReference type="Gene3D" id="3.30.230.10">
    <property type="match status" value="1"/>
</dbReference>
<dbReference type="Pfam" id="PF20442">
    <property type="entry name" value="BrxL_N"/>
    <property type="match status" value="1"/>
</dbReference>
<dbReference type="SUPFAM" id="SSF52540">
    <property type="entry name" value="P-loop containing nucleoside triphosphate hydrolases"/>
    <property type="match status" value="1"/>
</dbReference>
<keyword evidence="5" id="KW-1185">Reference proteome</keyword>
<dbReference type="AlphaFoldDB" id="A0A9X1B7J0"/>
<keyword evidence="1" id="KW-0645">Protease</keyword>
<dbReference type="InterPro" id="IPR020568">
    <property type="entry name" value="Ribosomal_Su5_D2-typ_SF"/>
</dbReference>
<dbReference type="Pfam" id="PF05362">
    <property type="entry name" value="Lon_C"/>
    <property type="match status" value="1"/>
</dbReference>
<dbReference type="NCBIfam" id="TIGR02653">
    <property type="entry name" value="Lon_rel_chp"/>
    <property type="match status" value="1"/>
</dbReference>
<accession>A0A9X1B7J0</accession>
<dbReference type="GO" id="GO:0004176">
    <property type="term" value="F:ATP-dependent peptidase activity"/>
    <property type="evidence" value="ECO:0007669"/>
    <property type="project" value="InterPro"/>
</dbReference>
<feature type="domain" description="Lon proteolytic" evidence="2">
    <location>
        <begin position="516"/>
        <end position="668"/>
    </location>
</feature>
<proteinExistence type="predicted"/>
<dbReference type="InterPro" id="IPR014721">
    <property type="entry name" value="Ribsml_uS5_D2-typ_fold_subgr"/>
</dbReference>
<organism evidence="4 5">
    <name type="scientific">Thiocapsa imhoffii</name>
    <dbReference type="NCBI Taxonomy" id="382777"/>
    <lineage>
        <taxon>Bacteria</taxon>
        <taxon>Pseudomonadati</taxon>
        <taxon>Pseudomonadota</taxon>
        <taxon>Gammaproteobacteria</taxon>
        <taxon>Chromatiales</taxon>
        <taxon>Chromatiaceae</taxon>
        <taxon>Thiocapsa</taxon>
    </lineage>
</organism>
<name>A0A9X1B7J0_9GAMM</name>
<dbReference type="InterPro" id="IPR046838">
    <property type="entry name" value="BrxL_N"/>
</dbReference>
<dbReference type="InterPro" id="IPR013473">
    <property type="entry name" value="BrxL"/>
</dbReference>
<dbReference type="Proteomes" id="UP001138802">
    <property type="component" value="Unassembled WGS sequence"/>
</dbReference>
<feature type="domain" description="BREX system Lon protease-like BrxL N-terminal" evidence="3">
    <location>
        <begin position="18"/>
        <end position="146"/>
    </location>
</feature>
<evidence type="ECO:0000256" key="1">
    <source>
        <dbReference type="ARBA" id="ARBA00022670"/>
    </source>
</evidence>
<dbReference type="GO" id="GO:0006508">
    <property type="term" value="P:proteolysis"/>
    <property type="evidence" value="ECO:0007669"/>
    <property type="project" value="UniProtKB-KW"/>
</dbReference>
<evidence type="ECO:0000259" key="2">
    <source>
        <dbReference type="Pfam" id="PF05362"/>
    </source>
</evidence>
<keyword evidence="1" id="KW-0378">Hydrolase</keyword>
<dbReference type="GO" id="GO:0004252">
    <property type="term" value="F:serine-type endopeptidase activity"/>
    <property type="evidence" value="ECO:0007669"/>
    <property type="project" value="InterPro"/>
</dbReference>
<comment type="caution">
    <text evidence="4">The sequence shown here is derived from an EMBL/GenBank/DDBJ whole genome shotgun (WGS) entry which is preliminary data.</text>
</comment>
<dbReference type="PANTHER" id="PTHR10046">
    <property type="entry name" value="ATP DEPENDENT LON PROTEASE FAMILY MEMBER"/>
    <property type="match status" value="1"/>
</dbReference>
<dbReference type="GO" id="GO:0005524">
    <property type="term" value="F:ATP binding"/>
    <property type="evidence" value="ECO:0007669"/>
    <property type="project" value="InterPro"/>
</dbReference>
<reference evidence="4 5" key="1">
    <citation type="journal article" date="2020" name="Microorganisms">
        <title>Osmotic Adaptation and Compatible Solute Biosynthesis of Phototrophic Bacteria as Revealed from Genome Analyses.</title>
        <authorList>
            <person name="Imhoff J.F."/>
            <person name="Rahn T."/>
            <person name="Kunzel S."/>
            <person name="Keller A."/>
            <person name="Neulinger S.C."/>
        </authorList>
    </citation>
    <scope>NUCLEOTIDE SEQUENCE [LARGE SCALE GENOMIC DNA]</scope>
    <source>
        <strain evidence="4 5">DSM 21303</strain>
    </source>
</reference>
<dbReference type="PRINTS" id="PR00830">
    <property type="entry name" value="ENDOLAPTASE"/>
</dbReference>
<evidence type="ECO:0000259" key="3">
    <source>
        <dbReference type="Pfam" id="PF20442"/>
    </source>
</evidence>
<dbReference type="InterPro" id="IPR008269">
    <property type="entry name" value="Lon_proteolytic"/>
</dbReference>
<dbReference type="GO" id="GO:0030163">
    <property type="term" value="P:protein catabolic process"/>
    <property type="evidence" value="ECO:0007669"/>
    <property type="project" value="InterPro"/>
</dbReference>
<dbReference type="InterPro" id="IPR027065">
    <property type="entry name" value="Lon_Prtase"/>
</dbReference>
<dbReference type="Pfam" id="PF13337">
    <property type="entry name" value="BrxL_ATPase"/>
    <property type="match status" value="1"/>
</dbReference>